<evidence type="ECO:0008006" key="3">
    <source>
        <dbReference type="Google" id="ProtNLM"/>
    </source>
</evidence>
<proteinExistence type="predicted"/>
<evidence type="ECO:0000256" key="1">
    <source>
        <dbReference type="SAM" id="SignalP"/>
    </source>
</evidence>
<keyword evidence="1" id="KW-0732">Signal</keyword>
<accession>A0A0L8FNJ3</accession>
<feature type="chain" id="PRO_5005582494" description="Secreted protein" evidence="1">
    <location>
        <begin position="24"/>
        <end position="75"/>
    </location>
</feature>
<dbReference type="EMBL" id="KQ428307">
    <property type="protein sequence ID" value="KOF66281.1"/>
    <property type="molecule type" value="Genomic_DNA"/>
</dbReference>
<name>A0A0L8FNJ3_OCTBM</name>
<organism evidence="2">
    <name type="scientific">Octopus bimaculoides</name>
    <name type="common">California two-spotted octopus</name>
    <dbReference type="NCBI Taxonomy" id="37653"/>
    <lineage>
        <taxon>Eukaryota</taxon>
        <taxon>Metazoa</taxon>
        <taxon>Spiralia</taxon>
        <taxon>Lophotrochozoa</taxon>
        <taxon>Mollusca</taxon>
        <taxon>Cephalopoda</taxon>
        <taxon>Coleoidea</taxon>
        <taxon>Octopodiformes</taxon>
        <taxon>Octopoda</taxon>
        <taxon>Incirrata</taxon>
        <taxon>Octopodidae</taxon>
        <taxon>Octopus</taxon>
    </lineage>
</organism>
<reference evidence="2" key="1">
    <citation type="submission" date="2015-07" db="EMBL/GenBank/DDBJ databases">
        <title>MeaNS - Measles Nucleotide Surveillance Program.</title>
        <authorList>
            <person name="Tran T."/>
            <person name="Druce J."/>
        </authorList>
    </citation>
    <scope>NUCLEOTIDE SEQUENCE</scope>
    <source>
        <strain evidence="2">UCB-OBI-ISO-001</strain>
        <tissue evidence="2">Gonad</tissue>
    </source>
</reference>
<gene>
    <name evidence="2" type="ORF">OCBIM_22012940mg</name>
</gene>
<protein>
    <recommendedName>
        <fullName evidence="3">Secreted protein</fullName>
    </recommendedName>
</protein>
<evidence type="ECO:0000313" key="2">
    <source>
        <dbReference type="EMBL" id="KOF66281.1"/>
    </source>
</evidence>
<feature type="signal peptide" evidence="1">
    <location>
        <begin position="1"/>
        <end position="23"/>
    </location>
</feature>
<dbReference type="AlphaFoldDB" id="A0A0L8FNJ3"/>
<sequence>MQINRCIIICVCVCMCACSKTHTQTQISMHACGSTCQTIMVVDQPILELSQSSEMKFSLKKEKSLSKTPNLHLSD</sequence>